<dbReference type="Proteomes" id="UP001281410">
    <property type="component" value="Unassembled WGS sequence"/>
</dbReference>
<accession>A0AAE0AVD0</accession>
<dbReference type="EMBL" id="JANJYJ010000003">
    <property type="protein sequence ID" value="KAK3224445.1"/>
    <property type="molecule type" value="Genomic_DNA"/>
</dbReference>
<sequence>MTLRYQRLGIVRLTGRNETFILECSRRMEDVRIKLGFKGKLVVNSVGCSEGLCLLWSDDVLVDLLSYSQYLIDAKIQSHSSKVWQLKGLYGNPEADQCQHSWTLLRRLQGVF</sequence>
<keyword evidence="2" id="KW-1185">Reference proteome</keyword>
<gene>
    <name evidence="1" type="ORF">Dsin_011470</name>
</gene>
<comment type="caution">
    <text evidence="1">The sequence shown here is derived from an EMBL/GenBank/DDBJ whole genome shotgun (WGS) entry which is preliminary data.</text>
</comment>
<proteinExistence type="predicted"/>
<protein>
    <submittedName>
        <fullName evidence="1">Uncharacterized protein</fullName>
    </submittedName>
</protein>
<reference evidence="1" key="1">
    <citation type="journal article" date="2023" name="Plant J.">
        <title>Genome sequences and population genomics provide insights into the demographic history, inbreeding, and mutation load of two 'living fossil' tree species of Dipteronia.</title>
        <authorList>
            <person name="Feng Y."/>
            <person name="Comes H.P."/>
            <person name="Chen J."/>
            <person name="Zhu S."/>
            <person name="Lu R."/>
            <person name="Zhang X."/>
            <person name="Li P."/>
            <person name="Qiu J."/>
            <person name="Olsen K.M."/>
            <person name="Qiu Y."/>
        </authorList>
    </citation>
    <scope>NUCLEOTIDE SEQUENCE</scope>
    <source>
        <strain evidence="1">NBL</strain>
    </source>
</reference>
<dbReference type="AlphaFoldDB" id="A0AAE0AVD0"/>
<evidence type="ECO:0000313" key="2">
    <source>
        <dbReference type="Proteomes" id="UP001281410"/>
    </source>
</evidence>
<name>A0AAE0AVD0_9ROSI</name>
<evidence type="ECO:0000313" key="1">
    <source>
        <dbReference type="EMBL" id="KAK3224445.1"/>
    </source>
</evidence>
<organism evidence="1 2">
    <name type="scientific">Dipteronia sinensis</name>
    <dbReference type="NCBI Taxonomy" id="43782"/>
    <lineage>
        <taxon>Eukaryota</taxon>
        <taxon>Viridiplantae</taxon>
        <taxon>Streptophyta</taxon>
        <taxon>Embryophyta</taxon>
        <taxon>Tracheophyta</taxon>
        <taxon>Spermatophyta</taxon>
        <taxon>Magnoliopsida</taxon>
        <taxon>eudicotyledons</taxon>
        <taxon>Gunneridae</taxon>
        <taxon>Pentapetalae</taxon>
        <taxon>rosids</taxon>
        <taxon>malvids</taxon>
        <taxon>Sapindales</taxon>
        <taxon>Sapindaceae</taxon>
        <taxon>Hippocastanoideae</taxon>
        <taxon>Acereae</taxon>
        <taxon>Dipteronia</taxon>
    </lineage>
</organism>